<dbReference type="EMBL" id="JAKLTN010000002">
    <property type="protein sequence ID" value="MCG2578255.1"/>
    <property type="molecule type" value="Genomic_DNA"/>
</dbReference>
<feature type="region of interest" description="Disordered" evidence="10">
    <location>
        <begin position="208"/>
        <end position="241"/>
    </location>
</feature>
<keyword evidence="2 9" id="KW-0813">Transport</keyword>
<organism evidence="12 13">
    <name type="scientific">Dechloromonas hankyongensis</name>
    <dbReference type="NCBI Taxonomy" id="2908002"/>
    <lineage>
        <taxon>Bacteria</taxon>
        <taxon>Pseudomonadati</taxon>
        <taxon>Pseudomonadota</taxon>
        <taxon>Betaproteobacteria</taxon>
        <taxon>Rhodocyclales</taxon>
        <taxon>Azonexaceae</taxon>
        <taxon>Dechloromonas</taxon>
    </lineage>
</organism>
<name>A0ABS9K594_9RHOO</name>
<feature type="domain" description="Tripartite ATP-independent periplasmic transporters DctQ component" evidence="11">
    <location>
        <begin position="21"/>
        <end position="176"/>
    </location>
</feature>
<dbReference type="RefSeq" id="WP_275711588.1">
    <property type="nucleotide sequence ID" value="NZ_JAKLTN010000002.1"/>
</dbReference>
<evidence type="ECO:0000313" key="12">
    <source>
        <dbReference type="EMBL" id="MCG2578255.1"/>
    </source>
</evidence>
<comment type="similarity">
    <text evidence="8 9">Belongs to the TRAP transporter small permease family.</text>
</comment>
<keyword evidence="5 9" id="KW-0812">Transmembrane</keyword>
<feature type="transmembrane region" description="Helical" evidence="9">
    <location>
        <begin position="96"/>
        <end position="120"/>
    </location>
</feature>
<evidence type="ECO:0000256" key="8">
    <source>
        <dbReference type="ARBA" id="ARBA00038436"/>
    </source>
</evidence>
<evidence type="ECO:0000256" key="10">
    <source>
        <dbReference type="SAM" id="MobiDB-lite"/>
    </source>
</evidence>
<feature type="transmembrane region" description="Helical" evidence="9">
    <location>
        <begin position="153"/>
        <end position="171"/>
    </location>
</feature>
<dbReference type="InterPro" id="IPR007387">
    <property type="entry name" value="TRAP_DctQ"/>
</dbReference>
<gene>
    <name evidence="12" type="ORF">LZ012_14770</name>
</gene>
<evidence type="ECO:0000313" key="13">
    <source>
        <dbReference type="Proteomes" id="UP001165384"/>
    </source>
</evidence>
<evidence type="ECO:0000256" key="5">
    <source>
        <dbReference type="ARBA" id="ARBA00022692"/>
    </source>
</evidence>
<dbReference type="Proteomes" id="UP001165384">
    <property type="component" value="Unassembled WGS sequence"/>
</dbReference>
<sequence>MNKFLDHLEEWLIAFFIGGATLLIFLSVIHRYMSGLPIPGLQDWLLGLNFSWAQELCIIMFVWMAKFGAAYGVRTGIHVGVDVVINRMDERTRGRFIIFGLLAGALFTGSIGILGGRFVWENGAHYAFMHALGMDTGEVFEGPTTPDLEWPTWMVYSAIPLGSSLMCYRFLQVCVAFWKTGELPHHDHAHVEGMDEAHPPLVGETFAEGEGMEHARMGKSDKEWEKDHPPKADRDDKGDRS</sequence>
<feature type="transmembrane region" description="Helical" evidence="9">
    <location>
        <begin position="12"/>
        <end position="32"/>
    </location>
</feature>
<evidence type="ECO:0000256" key="1">
    <source>
        <dbReference type="ARBA" id="ARBA00004429"/>
    </source>
</evidence>
<comment type="subunit">
    <text evidence="9">The complex comprises the extracytoplasmic solute receptor protein and the two transmembrane proteins.</text>
</comment>
<evidence type="ECO:0000256" key="6">
    <source>
        <dbReference type="ARBA" id="ARBA00022989"/>
    </source>
</evidence>
<evidence type="ECO:0000256" key="7">
    <source>
        <dbReference type="ARBA" id="ARBA00023136"/>
    </source>
</evidence>
<evidence type="ECO:0000256" key="4">
    <source>
        <dbReference type="ARBA" id="ARBA00022519"/>
    </source>
</evidence>
<evidence type="ECO:0000259" key="11">
    <source>
        <dbReference type="Pfam" id="PF04290"/>
    </source>
</evidence>
<keyword evidence="4 9" id="KW-0997">Cell inner membrane</keyword>
<keyword evidence="7 9" id="KW-0472">Membrane</keyword>
<evidence type="ECO:0000256" key="2">
    <source>
        <dbReference type="ARBA" id="ARBA00022448"/>
    </source>
</evidence>
<evidence type="ECO:0000256" key="3">
    <source>
        <dbReference type="ARBA" id="ARBA00022475"/>
    </source>
</evidence>
<evidence type="ECO:0000256" key="9">
    <source>
        <dbReference type="RuleBase" id="RU369079"/>
    </source>
</evidence>
<keyword evidence="6 9" id="KW-1133">Transmembrane helix</keyword>
<proteinExistence type="inferred from homology"/>
<dbReference type="Pfam" id="PF04290">
    <property type="entry name" value="DctQ"/>
    <property type="match status" value="1"/>
</dbReference>
<feature type="transmembrane region" description="Helical" evidence="9">
    <location>
        <begin position="44"/>
        <end position="65"/>
    </location>
</feature>
<dbReference type="PANTHER" id="PTHR35011">
    <property type="entry name" value="2,3-DIKETO-L-GULONATE TRAP TRANSPORTER SMALL PERMEASE PROTEIN YIAM"/>
    <property type="match status" value="1"/>
</dbReference>
<comment type="subcellular location">
    <subcellularLocation>
        <location evidence="1 9">Cell inner membrane</location>
        <topology evidence="1 9">Multi-pass membrane protein</topology>
    </subcellularLocation>
</comment>
<feature type="compositionally biased region" description="Basic and acidic residues" evidence="10">
    <location>
        <begin position="211"/>
        <end position="241"/>
    </location>
</feature>
<comment type="function">
    <text evidence="9">Part of the tripartite ATP-independent periplasmic (TRAP) transport system.</text>
</comment>
<dbReference type="PANTHER" id="PTHR35011:SF2">
    <property type="entry name" value="2,3-DIKETO-L-GULONATE TRAP TRANSPORTER SMALL PERMEASE PROTEIN YIAM"/>
    <property type="match status" value="1"/>
</dbReference>
<comment type="caution">
    <text evidence="12">The sequence shown here is derived from an EMBL/GenBank/DDBJ whole genome shotgun (WGS) entry which is preliminary data.</text>
</comment>
<dbReference type="InterPro" id="IPR055348">
    <property type="entry name" value="DctQ"/>
</dbReference>
<keyword evidence="3" id="KW-1003">Cell membrane</keyword>
<protein>
    <recommendedName>
        <fullName evidence="9">TRAP transporter small permease protein</fullName>
    </recommendedName>
</protein>
<keyword evidence="13" id="KW-1185">Reference proteome</keyword>
<accession>A0ABS9K594</accession>
<reference evidence="12" key="1">
    <citation type="submission" date="2022-01" db="EMBL/GenBank/DDBJ databases">
        <authorList>
            <person name="Jo J.-H."/>
            <person name="Im W.-T."/>
        </authorList>
    </citation>
    <scope>NUCLEOTIDE SEQUENCE</scope>
    <source>
        <strain evidence="12">XY25</strain>
    </source>
</reference>